<reference evidence="1" key="1">
    <citation type="submission" date="2021-03" db="EMBL/GenBank/DDBJ databases">
        <title>Draft genome sequence of rust myrtle Austropuccinia psidii MF-1, a brazilian biotype.</title>
        <authorList>
            <person name="Quecine M.C."/>
            <person name="Pachon D.M.R."/>
            <person name="Bonatelli M.L."/>
            <person name="Correr F.H."/>
            <person name="Franceschini L.M."/>
            <person name="Leite T.F."/>
            <person name="Margarido G.R.A."/>
            <person name="Almeida C.A."/>
            <person name="Ferrarezi J.A."/>
            <person name="Labate C.A."/>
        </authorList>
    </citation>
    <scope>NUCLEOTIDE SEQUENCE</scope>
    <source>
        <strain evidence="1">MF-1</strain>
    </source>
</reference>
<dbReference type="Proteomes" id="UP000765509">
    <property type="component" value="Unassembled WGS sequence"/>
</dbReference>
<accession>A0A9Q3CAT7</accession>
<name>A0A9Q3CAT7_9BASI</name>
<proteinExistence type="predicted"/>
<evidence type="ECO:0000313" key="2">
    <source>
        <dbReference type="Proteomes" id="UP000765509"/>
    </source>
</evidence>
<comment type="caution">
    <text evidence="1">The sequence shown here is derived from an EMBL/GenBank/DDBJ whole genome shotgun (WGS) entry which is preliminary data.</text>
</comment>
<protein>
    <submittedName>
        <fullName evidence="1">Uncharacterized protein</fullName>
    </submittedName>
</protein>
<keyword evidence="2" id="KW-1185">Reference proteome</keyword>
<organism evidence="1 2">
    <name type="scientific">Austropuccinia psidii MF-1</name>
    <dbReference type="NCBI Taxonomy" id="1389203"/>
    <lineage>
        <taxon>Eukaryota</taxon>
        <taxon>Fungi</taxon>
        <taxon>Dikarya</taxon>
        <taxon>Basidiomycota</taxon>
        <taxon>Pucciniomycotina</taxon>
        <taxon>Pucciniomycetes</taxon>
        <taxon>Pucciniales</taxon>
        <taxon>Sphaerophragmiaceae</taxon>
        <taxon>Austropuccinia</taxon>
    </lineage>
</organism>
<sequence>MTCKWLSERQASLRFSCLLASFFSLNAEKSKPVNRRATEGNAAFIALFFSLVYSTTKSQRIAHFQALVRGLSNISELLSAFADVDIPCAARPRVAEHFFGIGLATAVSSWCQIPPYISNG</sequence>
<evidence type="ECO:0000313" key="1">
    <source>
        <dbReference type="EMBL" id="MBW0480378.1"/>
    </source>
</evidence>
<gene>
    <name evidence="1" type="ORF">O181_020093</name>
</gene>
<dbReference type="AlphaFoldDB" id="A0A9Q3CAT7"/>
<dbReference type="EMBL" id="AVOT02005948">
    <property type="protein sequence ID" value="MBW0480378.1"/>
    <property type="molecule type" value="Genomic_DNA"/>
</dbReference>